<dbReference type="AlphaFoldDB" id="A0A242NTU5"/>
<dbReference type="NCBIfam" id="NF007020">
    <property type="entry name" value="PRK09485.1"/>
    <property type="match status" value="1"/>
</dbReference>
<evidence type="ECO:0000256" key="3">
    <source>
        <dbReference type="ARBA" id="ARBA00022723"/>
    </source>
</evidence>
<evidence type="ECO:0000256" key="6">
    <source>
        <dbReference type="PROSITE-ProRule" id="PRU00333"/>
    </source>
</evidence>
<evidence type="ECO:0000256" key="2">
    <source>
        <dbReference type="ARBA" id="ARBA00022679"/>
    </source>
</evidence>
<dbReference type="OrthoDB" id="9803687at2"/>
<gene>
    <name evidence="8" type="ORF">B6D06_07410</name>
</gene>
<dbReference type="GO" id="GO:0032259">
    <property type="term" value="P:methylation"/>
    <property type="evidence" value="ECO:0007669"/>
    <property type="project" value="UniProtKB-KW"/>
</dbReference>
<dbReference type="InterPro" id="IPR036589">
    <property type="entry name" value="HCY_dom_sf"/>
</dbReference>
<evidence type="ECO:0000259" key="7">
    <source>
        <dbReference type="PROSITE" id="PS50970"/>
    </source>
</evidence>
<dbReference type="Gene3D" id="3.20.20.330">
    <property type="entry name" value="Homocysteine-binding-like domain"/>
    <property type="match status" value="1"/>
</dbReference>
<dbReference type="InterPro" id="IPR003726">
    <property type="entry name" value="HCY_dom"/>
</dbReference>
<accession>A0A242NTU5</accession>
<dbReference type="PANTHER" id="PTHR46015:SF1">
    <property type="entry name" value="HOMOCYSTEINE S-METHYLTRANSFERASE-LIKE ISOFORM 1"/>
    <property type="match status" value="1"/>
</dbReference>
<evidence type="ECO:0000256" key="5">
    <source>
        <dbReference type="ARBA" id="ARBA00076752"/>
    </source>
</evidence>
<feature type="binding site" evidence="6">
    <location>
        <position position="295"/>
    </location>
    <ligand>
        <name>Zn(2+)</name>
        <dbReference type="ChEBI" id="CHEBI:29105"/>
    </ligand>
</feature>
<keyword evidence="1 6" id="KW-0489">Methyltransferase</keyword>
<dbReference type="GO" id="GO:0033528">
    <property type="term" value="P:S-methylmethionine cycle"/>
    <property type="evidence" value="ECO:0007669"/>
    <property type="project" value="TreeGrafter"/>
</dbReference>
<protein>
    <recommendedName>
        <fullName evidence="5">S-methylmethionine:homocysteine methyltransferase</fullName>
    </recommendedName>
</protein>
<feature type="domain" description="Hcy-binding" evidence="7">
    <location>
        <begin position="5"/>
        <end position="310"/>
    </location>
</feature>
<keyword evidence="3 6" id="KW-0479">Metal-binding</keyword>
<dbReference type="InterPro" id="IPR017226">
    <property type="entry name" value="BHMT-like"/>
</dbReference>
<dbReference type="Pfam" id="PF02574">
    <property type="entry name" value="S-methyl_trans"/>
    <property type="match status" value="1"/>
</dbReference>
<feature type="binding site" evidence="6">
    <location>
        <position position="229"/>
    </location>
    <ligand>
        <name>Zn(2+)</name>
        <dbReference type="ChEBI" id="CHEBI:29105"/>
    </ligand>
</feature>
<feature type="binding site" evidence="6">
    <location>
        <position position="296"/>
    </location>
    <ligand>
        <name>Zn(2+)</name>
        <dbReference type="ChEBI" id="CHEBI:29105"/>
    </ligand>
</feature>
<dbReference type="GO" id="GO:0009086">
    <property type="term" value="P:methionine biosynthetic process"/>
    <property type="evidence" value="ECO:0007669"/>
    <property type="project" value="InterPro"/>
</dbReference>
<dbReference type="GO" id="GO:0008270">
    <property type="term" value="F:zinc ion binding"/>
    <property type="evidence" value="ECO:0007669"/>
    <property type="project" value="InterPro"/>
</dbReference>
<dbReference type="PROSITE" id="PS50970">
    <property type="entry name" value="HCY"/>
    <property type="match status" value="1"/>
</dbReference>
<comment type="caution">
    <text evidence="8">The sequence shown here is derived from an EMBL/GenBank/DDBJ whole genome shotgun (WGS) entry which is preliminary data.</text>
</comment>
<dbReference type="InterPro" id="IPR051486">
    <property type="entry name" value="Hcy_S-methyltransferase"/>
</dbReference>
<evidence type="ECO:0000313" key="8">
    <source>
        <dbReference type="EMBL" id="OTQ49181.1"/>
    </source>
</evidence>
<evidence type="ECO:0000313" key="9">
    <source>
        <dbReference type="Proteomes" id="UP000194968"/>
    </source>
</evidence>
<dbReference type="Proteomes" id="UP000194968">
    <property type="component" value="Unassembled WGS sequence"/>
</dbReference>
<keyword evidence="4 6" id="KW-0862">Zinc</keyword>
<sequence>MSKENPISQLLNQNNYVIIDGALASELQRRGCDLNDSLWSAKVLIEQPDLIRQVHYDYFNAGADCAITASYQATPLGFAQKGISLAESINLIKQSVTLAQQAKQQYLDQIKSDKLLVIAGSVGPYGAYLADGSEYTGNYQLSENEFIDFHQARMQALIDAKVDILACETLPNFVEIKALAKLLQQYPTMTAWFSLTLKDANHLSDGTPLVEVIDYLNQIDQVVSIGINCIALEKVSQALTELQTLTAKPLIVYPNSGEQYDPTTKQWHKDHQHNCTFDNQLPVWIKLGAKLIGGCCQTTPNDIAKIAHYLKAAN</sequence>
<reference evidence="8 9" key="1">
    <citation type="submission" date="2017-03" db="EMBL/GenBank/DDBJ databases">
        <title>Comparative genomics of honeybee gut symbionts reveal geographically distinct and subgroup specific antibiotic resistance.</title>
        <authorList>
            <person name="Ludvigsen J."/>
            <person name="Porcellato D."/>
            <person name="Labee-Lund T.M."/>
            <person name="Amdam G.V."/>
            <person name="Rudi K."/>
        </authorList>
    </citation>
    <scope>NUCLEOTIDE SEQUENCE [LARGE SCALE GENOMIC DNA]</scope>
    <source>
        <strain evidence="8 9">A-4-12</strain>
    </source>
</reference>
<keyword evidence="2 6" id="KW-0808">Transferase</keyword>
<dbReference type="FunFam" id="3.20.20.330:FF:000002">
    <property type="entry name" value="Homocysteine S-methyltransferase"/>
    <property type="match status" value="1"/>
</dbReference>
<dbReference type="PIRSF" id="PIRSF037505">
    <property type="entry name" value="Betaine_HMT"/>
    <property type="match status" value="1"/>
</dbReference>
<dbReference type="PANTHER" id="PTHR46015">
    <property type="entry name" value="ZGC:172121"/>
    <property type="match status" value="1"/>
</dbReference>
<name>A0A242NTU5_9GAMM</name>
<evidence type="ECO:0000256" key="4">
    <source>
        <dbReference type="ARBA" id="ARBA00022833"/>
    </source>
</evidence>
<evidence type="ECO:0000256" key="1">
    <source>
        <dbReference type="ARBA" id="ARBA00022603"/>
    </source>
</evidence>
<dbReference type="SUPFAM" id="SSF82282">
    <property type="entry name" value="Homocysteine S-methyltransferase"/>
    <property type="match status" value="1"/>
</dbReference>
<dbReference type="GO" id="GO:0008898">
    <property type="term" value="F:S-adenosylmethionine-homocysteine S-methyltransferase activity"/>
    <property type="evidence" value="ECO:0007669"/>
    <property type="project" value="TreeGrafter"/>
</dbReference>
<dbReference type="EMBL" id="NASK01000097">
    <property type="protein sequence ID" value="OTQ49181.1"/>
    <property type="molecule type" value="Genomic_DNA"/>
</dbReference>
<organism evidence="8 9">
    <name type="scientific">Gilliamella apis</name>
    <dbReference type="NCBI Taxonomy" id="1970738"/>
    <lineage>
        <taxon>Bacteria</taxon>
        <taxon>Pseudomonadati</taxon>
        <taxon>Pseudomonadota</taxon>
        <taxon>Gammaproteobacteria</taxon>
        <taxon>Orbales</taxon>
        <taxon>Orbaceae</taxon>
        <taxon>Gilliamella</taxon>
    </lineage>
</organism>
<comment type="cofactor">
    <cofactor evidence="6">
        <name>Zn(2+)</name>
        <dbReference type="ChEBI" id="CHEBI:29105"/>
    </cofactor>
</comment>
<dbReference type="RefSeq" id="WP_086320699.1">
    <property type="nucleotide sequence ID" value="NZ_NASD01000016.1"/>
</dbReference>
<proteinExistence type="predicted"/>